<evidence type="ECO:0000256" key="1">
    <source>
        <dbReference type="SAM" id="MobiDB-lite"/>
    </source>
</evidence>
<dbReference type="EMBL" id="CAKW01000130">
    <property type="protein sequence ID" value="CCJ74205.1"/>
    <property type="molecule type" value="Genomic_DNA"/>
</dbReference>
<feature type="region of interest" description="Disordered" evidence="1">
    <location>
        <begin position="1"/>
        <end position="46"/>
    </location>
</feature>
<dbReference type="Proteomes" id="UP000009340">
    <property type="component" value="Unassembled WGS sequence"/>
</dbReference>
<protein>
    <submittedName>
        <fullName evidence="2">Uncharacterized protein</fullName>
    </submittedName>
</protein>
<comment type="caution">
    <text evidence="2">The sequence shown here is derived from an EMBL/GenBank/DDBJ whole genome shotgun (WGS) entry which is preliminary data.</text>
</comment>
<reference evidence="2" key="1">
    <citation type="submission" date="2012-07" db="EMBL/GenBank/DDBJ databases">
        <authorList>
            <person name="Cummings C."/>
        </authorList>
    </citation>
    <scope>NUCLEOTIDE SEQUENCE</scope>
    <source>
        <strain evidence="2">1330</strain>
    </source>
</reference>
<organism evidence="2 3">
    <name type="scientific">Cronobacter condimenti 1330</name>
    <dbReference type="NCBI Taxonomy" id="1073999"/>
    <lineage>
        <taxon>Bacteria</taxon>
        <taxon>Pseudomonadati</taxon>
        <taxon>Pseudomonadota</taxon>
        <taxon>Gammaproteobacteria</taxon>
        <taxon>Enterobacterales</taxon>
        <taxon>Enterobacteriaceae</taxon>
        <taxon>Cronobacter</taxon>
    </lineage>
</organism>
<evidence type="ECO:0000313" key="2">
    <source>
        <dbReference type="EMBL" id="CCJ74205.1"/>
    </source>
</evidence>
<dbReference type="AlphaFoldDB" id="K8A3R9"/>
<name>K8A3R9_9ENTR</name>
<accession>K8A3R9</accession>
<gene>
    <name evidence="2" type="ORF">BN137_3602</name>
</gene>
<proteinExistence type="predicted"/>
<sequence>MVDGGAAKRDRKQVRHPGGVLKEHGATSGTEVTLSPVLDLPGDGLL</sequence>
<evidence type="ECO:0000313" key="3">
    <source>
        <dbReference type="Proteomes" id="UP000009340"/>
    </source>
</evidence>